<evidence type="ECO:0000313" key="2">
    <source>
        <dbReference type="EMBL" id="BAH39695.1"/>
    </source>
</evidence>
<feature type="signal peptide" evidence="1">
    <location>
        <begin position="1"/>
        <end position="32"/>
    </location>
</feature>
<keyword evidence="1" id="KW-0732">Signal</keyword>
<accession>C1AA97</accession>
<organism evidence="2 3">
    <name type="scientific">Gemmatimonas aurantiaca (strain DSM 14586 / JCM 11422 / NBRC 100505 / T-27)</name>
    <dbReference type="NCBI Taxonomy" id="379066"/>
    <lineage>
        <taxon>Bacteria</taxon>
        <taxon>Pseudomonadati</taxon>
        <taxon>Gemmatimonadota</taxon>
        <taxon>Gemmatimonadia</taxon>
        <taxon>Gemmatimonadales</taxon>
        <taxon>Gemmatimonadaceae</taxon>
        <taxon>Gemmatimonas</taxon>
    </lineage>
</organism>
<feature type="chain" id="PRO_5002906666" description="AP protein" evidence="1">
    <location>
        <begin position="33"/>
        <end position="382"/>
    </location>
</feature>
<protein>
    <recommendedName>
        <fullName evidence="4">AP protein</fullName>
    </recommendedName>
</protein>
<dbReference type="eggNOG" id="COG1524">
    <property type="taxonomic scope" value="Bacteria"/>
</dbReference>
<dbReference type="InterPro" id="IPR017850">
    <property type="entry name" value="Alkaline_phosphatase_core_sf"/>
</dbReference>
<dbReference type="SUPFAM" id="SSF53649">
    <property type="entry name" value="Alkaline phosphatase-like"/>
    <property type="match status" value="1"/>
</dbReference>
<name>C1AA97_GEMAT</name>
<evidence type="ECO:0008006" key="4">
    <source>
        <dbReference type="Google" id="ProtNLM"/>
    </source>
</evidence>
<dbReference type="STRING" id="379066.GAU_2653"/>
<evidence type="ECO:0000313" key="3">
    <source>
        <dbReference type="Proteomes" id="UP000002209"/>
    </source>
</evidence>
<proteinExistence type="predicted"/>
<dbReference type="AlphaFoldDB" id="C1AA97"/>
<dbReference type="RefSeq" id="WP_015894464.1">
    <property type="nucleotide sequence ID" value="NC_012489.1"/>
</dbReference>
<dbReference type="EMBL" id="AP009153">
    <property type="protein sequence ID" value="BAH39695.1"/>
    <property type="molecule type" value="Genomic_DNA"/>
</dbReference>
<reference evidence="3" key="1">
    <citation type="submission" date="2006-03" db="EMBL/GenBank/DDBJ databases">
        <title>Complete genome sequence of Gemmatimonas aurantiaca T-27 that represents a novel phylum Gemmatimonadetes.</title>
        <authorList>
            <person name="Takasaki K."/>
            <person name="Ichikawa N."/>
            <person name="Miura H."/>
            <person name="Matsushita S."/>
            <person name="Watanabe Y."/>
            <person name="Oguchi A."/>
            <person name="Ankai A."/>
            <person name="Yashiro I."/>
            <person name="Takahashi M."/>
            <person name="Terui Y."/>
            <person name="Fukui S."/>
            <person name="Yokoyama H."/>
            <person name="Tanikawa S."/>
            <person name="Hanada S."/>
            <person name="Kamagata Y."/>
            <person name="Fujita N."/>
        </authorList>
    </citation>
    <scope>NUCLEOTIDE SEQUENCE [LARGE SCALE GENOMIC DNA]</scope>
    <source>
        <strain evidence="3">T-27 / DSM 14586 / JCM 11422 / NBRC 100505</strain>
    </source>
</reference>
<dbReference type="Gene3D" id="3.40.720.10">
    <property type="entry name" value="Alkaline Phosphatase, subunit A"/>
    <property type="match status" value="1"/>
</dbReference>
<gene>
    <name evidence="2" type="ordered locus">GAU_2653</name>
</gene>
<keyword evidence="3" id="KW-1185">Reference proteome</keyword>
<sequence length="382" mass="42350">MTMTMTMAGRRMACGLALGMLALSGAPHTAWAQSAEQTPSASLKTEYVVLVITDGLRWQEVFRGAERALIGKAGNVGDTTAILRDYWRDTPEARRAALLPVMWGTMAREGQIFGDSIGGSRARTQNTLKFSYPGYSETFTGHVDRRIDSNGYPPNPNITVFEWLNRDPAFAGRVSAFATWNAFRRIINAERSGVPVYDGWDRAVPAGNDARRVQLRDLYASTTRLWADNAVDALMHQSMLTALDERMPRVLFIGYGETDEWAHAGEYDLYLQAARQVDRYLSQLWTRFQSDPRTRGKVTMLVSTDHGRGVGRAWSDHGEEVIGAEYIWSAVIGPDTPARGVRIGTTTEQAQMASTIAALLGRNWRGAEPRAAMPLPIFGVTR</sequence>
<dbReference type="Proteomes" id="UP000002209">
    <property type="component" value="Chromosome"/>
</dbReference>
<evidence type="ECO:0000256" key="1">
    <source>
        <dbReference type="SAM" id="SignalP"/>
    </source>
</evidence>
<dbReference type="HOGENOM" id="CLU_065578_0_0_0"/>
<dbReference type="KEGG" id="gau:GAU_2653"/>